<dbReference type="InterPro" id="IPR003746">
    <property type="entry name" value="DUF167"/>
</dbReference>
<accession>A0A9Q0CLX7</accession>
<dbReference type="HAMAP" id="MF_00634">
    <property type="entry name" value="UPF0235"/>
    <property type="match status" value="1"/>
</dbReference>
<evidence type="ECO:0000313" key="3">
    <source>
        <dbReference type="EMBL" id="KAJ1695854.1"/>
    </source>
</evidence>
<organism evidence="3 4">
    <name type="scientific">Rhynchospora breviuscula</name>
    <dbReference type="NCBI Taxonomy" id="2022672"/>
    <lineage>
        <taxon>Eukaryota</taxon>
        <taxon>Viridiplantae</taxon>
        <taxon>Streptophyta</taxon>
        <taxon>Embryophyta</taxon>
        <taxon>Tracheophyta</taxon>
        <taxon>Spermatophyta</taxon>
        <taxon>Magnoliopsida</taxon>
        <taxon>Liliopsida</taxon>
        <taxon>Poales</taxon>
        <taxon>Cyperaceae</taxon>
        <taxon>Cyperoideae</taxon>
        <taxon>Rhynchosporeae</taxon>
        <taxon>Rhynchospora</taxon>
    </lineage>
</organism>
<name>A0A9Q0CLX7_9POAL</name>
<evidence type="ECO:0000256" key="1">
    <source>
        <dbReference type="ARBA" id="ARBA00010364"/>
    </source>
</evidence>
<feature type="region of interest" description="Disordered" evidence="2">
    <location>
        <begin position="1"/>
        <end position="25"/>
    </location>
</feature>
<dbReference type="InterPro" id="IPR036591">
    <property type="entry name" value="YggU-like_sf"/>
</dbReference>
<proteinExistence type="inferred from homology"/>
<comment type="similarity">
    <text evidence="1">Belongs to the UPF0235 family.</text>
</comment>
<dbReference type="PANTHER" id="PTHR47817:SF2">
    <property type="entry name" value="OS04G0686300 PROTEIN"/>
    <property type="match status" value="1"/>
</dbReference>
<sequence length="129" mass="13047">MAPPKKKGKASSKGAADSASASASEAGVPACLRLIPPSTVSISIHAKPGSKSASITDIGEEAVGVQIDAPARDGEANAALLDFISSVLGVKKRQVSIGSGSKSREKVVLVQETTIRTVFDALNKACNSS</sequence>
<feature type="compositionally biased region" description="Low complexity" evidence="2">
    <location>
        <begin position="11"/>
        <end position="25"/>
    </location>
</feature>
<dbReference type="PANTHER" id="PTHR47817">
    <property type="entry name" value="OS04G0686300 PROTEIN"/>
    <property type="match status" value="1"/>
</dbReference>
<keyword evidence="4" id="KW-1185">Reference proteome</keyword>
<evidence type="ECO:0000313" key="4">
    <source>
        <dbReference type="Proteomes" id="UP001151287"/>
    </source>
</evidence>
<evidence type="ECO:0000256" key="2">
    <source>
        <dbReference type="SAM" id="MobiDB-lite"/>
    </source>
</evidence>
<dbReference type="Pfam" id="PF02594">
    <property type="entry name" value="DUF167"/>
    <property type="match status" value="1"/>
</dbReference>
<dbReference type="OrthoDB" id="244097at2759"/>
<dbReference type="Gene3D" id="3.30.1200.10">
    <property type="entry name" value="YggU-like"/>
    <property type="match status" value="1"/>
</dbReference>
<dbReference type="SUPFAM" id="SSF69786">
    <property type="entry name" value="YggU-like"/>
    <property type="match status" value="1"/>
</dbReference>
<feature type="compositionally biased region" description="Basic residues" evidence="2">
    <location>
        <begin position="1"/>
        <end position="10"/>
    </location>
</feature>
<dbReference type="EMBL" id="JAMQYH010000003">
    <property type="protein sequence ID" value="KAJ1695854.1"/>
    <property type="molecule type" value="Genomic_DNA"/>
</dbReference>
<dbReference type="Proteomes" id="UP001151287">
    <property type="component" value="Unassembled WGS sequence"/>
</dbReference>
<dbReference type="SMART" id="SM01152">
    <property type="entry name" value="DUF167"/>
    <property type="match status" value="1"/>
</dbReference>
<dbReference type="AlphaFoldDB" id="A0A9Q0CLX7"/>
<protein>
    <submittedName>
        <fullName evidence="3">Uncharacterized protein</fullName>
    </submittedName>
</protein>
<reference evidence="3" key="1">
    <citation type="journal article" date="2022" name="Cell">
        <title>Repeat-based holocentromeres influence genome architecture and karyotype evolution.</title>
        <authorList>
            <person name="Hofstatter P.G."/>
            <person name="Thangavel G."/>
            <person name="Lux T."/>
            <person name="Neumann P."/>
            <person name="Vondrak T."/>
            <person name="Novak P."/>
            <person name="Zhang M."/>
            <person name="Costa L."/>
            <person name="Castellani M."/>
            <person name="Scott A."/>
            <person name="Toegelov H."/>
            <person name="Fuchs J."/>
            <person name="Mata-Sucre Y."/>
            <person name="Dias Y."/>
            <person name="Vanzela A.L.L."/>
            <person name="Huettel B."/>
            <person name="Almeida C.C.S."/>
            <person name="Simkova H."/>
            <person name="Souza G."/>
            <person name="Pedrosa-Harand A."/>
            <person name="Macas J."/>
            <person name="Mayer K.F.X."/>
            <person name="Houben A."/>
            <person name="Marques A."/>
        </authorList>
    </citation>
    <scope>NUCLEOTIDE SEQUENCE</scope>
    <source>
        <strain evidence="3">RhyBre1mFocal</strain>
    </source>
</reference>
<dbReference type="NCBIfam" id="TIGR00251">
    <property type="entry name" value="DUF167 family protein"/>
    <property type="match status" value="1"/>
</dbReference>
<comment type="caution">
    <text evidence="3">The sequence shown here is derived from an EMBL/GenBank/DDBJ whole genome shotgun (WGS) entry which is preliminary data.</text>
</comment>
<gene>
    <name evidence="3" type="ORF">LUZ63_012552</name>
</gene>